<evidence type="ECO:0008006" key="3">
    <source>
        <dbReference type="Google" id="ProtNLM"/>
    </source>
</evidence>
<proteinExistence type="predicted"/>
<evidence type="ECO:0000313" key="1">
    <source>
        <dbReference type="EMBL" id="ESS59467.1"/>
    </source>
</evidence>
<dbReference type="Proteomes" id="UP000017834">
    <property type="component" value="Unassembled WGS sequence"/>
</dbReference>
<gene>
    <name evidence="1" type="ORF">EDP2_3988</name>
</gene>
<organism evidence="1 2">
    <name type="scientific">Enterobacter cloacae S611</name>
    <dbReference type="NCBI Taxonomy" id="1399146"/>
    <lineage>
        <taxon>Bacteria</taxon>
        <taxon>Pseudomonadati</taxon>
        <taxon>Pseudomonadota</taxon>
        <taxon>Gammaproteobacteria</taxon>
        <taxon>Enterobacterales</taxon>
        <taxon>Enterobacteriaceae</taxon>
        <taxon>Enterobacter</taxon>
        <taxon>Enterobacter cloacae complex</taxon>
    </lineage>
</organism>
<reference evidence="1 2" key="1">
    <citation type="journal article" date="2014" name="Genome Announc.">
        <title>Draft Genome Sequence of Enterobacter cloacae Strain S611.</title>
        <authorList>
            <person name="Wang D."/>
            <person name="Han C.S."/>
            <person name="Dichosa A.E."/>
            <person name="Gleasner C.D."/>
            <person name="Johnson S.L."/>
            <person name="Daligault H.E."/>
            <person name="Davenport K.W."/>
            <person name="Li P.E."/>
            <person name="Pierson E.A."/>
            <person name="Pierson L.S.III."/>
        </authorList>
    </citation>
    <scope>NUCLEOTIDE SEQUENCE [LARGE SCALE GENOMIC DNA]</scope>
    <source>
        <strain evidence="1 2">S611</strain>
    </source>
</reference>
<evidence type="ECO:0000313" key="2">
    <source>
        <dbReference type="Proteomes" id="UP000017834"/>
    </source>
</evidence>
<dbReference type="EMBL" id="AXOM01000015">
    <property type="protein sequence ID" value="ESS59467.1"/>
    <property type="molecule type" value="Genomic_DNA"/>
</dbReference>
<comment type="caution">
    <text evidence="1">The sequence shown here is derived from an EMBL/GenBank/DDBJ whole genome shotgun (WGS) entry which is preliminary data.</text>
</comment>
<keyword evidence="2" id="KW-1185">Reference proteome</keyword>
<protein>
    <recommendedName>
        <fullName evidence="3">Secreted protein</fullName>
    </recommendedName>
</protein>
<name>A0ABP2ZW49_ENTCL</name>
<accession>A0ABP2ZW49</accession>
<sequence>MINIRRKSCIIIFSVVLTPCHHGKHLLTKSICALGQVQVDGKHSPHKDELNRTFCCFFEHFRTGFPRPVNIISFGFFA</sequence>